<accession>A0A6L8LXM9</accession>
<dbReference type="InterPro" id="IPR053160">
    <property type="entry name" value="MFS_DHA3_Transporter"/>
</dbReference>
<dbReference type="AlphaFoldDB" id="A0A6L8LXM9"/>
<dbReference type="PROSITE" id="PS50850">
    <property type="entry name" value="MFS"/>
    <property type="match status" value="1"/>
</dbReference>
<dbReference type="Proteomes" id="UP000478571">
    <property type="component" value="Unassembled WGS sequence"/>
</dbReference>
<evidence type="ECO:0000256" key="1">
    <source>
        <dbReference type="ARBA" id="ARBA00022692"/>
    </source>
</evidence>
<keyword evidence="3 4" id="KW-0472">Membrane</keyword>
<evidence type="ECO:0000313" key="7">
    <source>
        <dbReference type="Proteomes" id="UP000478571"/>
    </source>
</evidence>
<dbReference type="EMBL" id="WWEU01000007">
    <property type="protein sequence ID" value="MYM60884.1"/>
    <property type="molecule type" value="Genomic_DNA"/>
</dbReference>
<evidence type="ECO:0000256" key="2">
    <source>
        <dbReference type="ARBA" id="ARBA00022989"/>
    </source>
</evidence>
<dbReference type="RefSeq" id="WP_160931918.1">
    <property type="nucleotide sequence ID" value="NZ_WWEU01000007.1"/>
</dbReference>
<feature type="transmembrane region" description="Helical" evidence="4">
    <location>
        <begin position="313"/>
        <end position="332"/>
    </location>
</feature>
<dbReference type="InterPro" id="IPR020846">
    <property type="entry name" value="MFS_dom"/>
</dbReference>
<feature type="transmembrane region" description="Helical" evidence="4">
    <location>
        <begin position="288"/>
        <end position="307"/>
    </location>
</feature>
<name>A0A6L8LXM9_9VIBR</name>
<feature type="transmembrane region" description="Helical" evidence="4">
    <location>
        <begin position="21"/>
        <end position="42"/>
    </location>
</feature>
<keyword evidence="1 4" id="KW-0812">Transmembrane</keyword>
<comment type="caution">
    <text evidence="6">The sequence shown here is derived from an EMBL/GenBank/DDBJ whole genome shotgun (WGS) entry which is preliminary data.</text>
</comment>
<keyword evidence="7" id="KW-1185">Reference proteome</keyword>
<feature type="transmembrane region" description="Helical" evidence="4">
    <location>
        <begin position="150"/>
        <end position="169"/>
    </location>
</feature>
<dbReference type="InterPro" id="IPR036259">
    <property type="entry name" value="MFS_trans_sf"/>
</dbReference>
<feature type="transmembrane region" description="Helical" evidence="4">
    <location>
        <begin position="54"/>
        <end position="74"/>
    </location>
</feature>
<dbReference type="GO" id="GO:0022857">
    <property type="term" value="F:transmembrane transporter activity"/>
    <property type="evidence" value="ECO:0007669"/>
    <property type="project" value="InterPro"/>
</dbReference>
<dbReference type="Pfam" id="PF07690">
    <property type="entry name" value="MFS_1"/>
    <property type="match status" value="1"/>
</dbReference>
<feature type="transmembrane region" description="Helical" evidence="4">
    <location>
        <begin position="175"/>
        <end position="192"/>
    </location>
</feature>
<feature type="domain" description="Major facilitator superfamily (MFS) profile" evidence="5">
    <location>
        <begin position="1"/>
        <end position="400"/>
    </location>
</feature>
<reference evidence="6 7" key="1">
    <citation type="submission" date="2020-01" db="EMBL/GenBank/DDBJ databases">
        <title>Draft Genome Sequence of Vibrio sp. strain OCN044, Isolated from a Healthy Coral at Palmyra Atoll.</title>
        <authorList>
            <person name="Videau P."/>
            <person name="Loughran R."/>
            <person name="Esquivel A."/>
            <person name="Deadmond M."/>
            <person name="Paddock B.E."/>
            <person name="Saw J.H."/>
            <person name="Ushijima B."/>
        </authorList>
    </citation>
    <scope>NUCLEOTIDE SEQUENCE [LARGE SCALE GENOMIC DNA]</scope>
    <source>
        <strain evidence="6 7">OCN044</strain>
    </source>
</reference>
<evidence type="ECO:0000256" key="4">
    <source>
        <dbReference type="SAM" id="Phobius"/>
    </source>
</evidence>
<feature type="transmembrane region" description="Helical" evidence="4">
    <location>
        <begin position="223"/>
        <end position="243"/>
    </location>
</feature>
<sequence>MSDIQQHSLLSEQRFKKSGRAYFIYYIASQAVFDRGIFILFLLAKGFSNEQIGLLQSVLFIAAFAFEIPTGLLGDKYGRKKSVIMGLLVYIGYCFGVISFAGMTAFILFYAAYGIAMSLVSGSDRALIYDLYKDLGRESEFLKLESLSRSIGSVVLGLAIILGGVLQTISWDAVYLAYAASLIISLAAILLIPETKFVNEHHDEDFSVMRDATKYFVAGEGRLQLPIIIFMALINFVYTPYFIFSQSAFMEEGLSVETVSWIFATAQFVCSAGYITSDKIPQKHHINVAFFICPLLISLLFLFASMGSVYVSVGAFFLISYVVTVIDPIYITHLNEKFDSHIRAFSNSFDGFIQTIFTSLGFYAYSVLVDKVGFDGVITYSFSIPLLSLVFSATYFRKSHQKELQKKTF</sequence>
<feature type="transmembrane region" description="Helical" evidence="4">
    <location>
        <begin position="258"/>
        <end position="276"/>
    </location>
</feature>
<evidence type="ECO:0000259" key="5">
    <source>
        <dbReference type="PROSITE" id="PS50850"/>
    </source>
</evidence>
<evidence type="ECO:0000256" key="3">
    <source>
        <dbReference type="ARBA" id="ARBA00023136"/>
    </source>
</evidence>
<gene>
    <name evidence="6" type="ORF">GTG28_16780</name>
</gene>
<dbReference type="Gene3D" id="1.20.1250.20">
    <property type="entry name" value="MFS general substrate transporter like domains"/>
    <property type="match status" value="1"/>
</dbReference>
<protein>
    <submittedName>
        <fullName evidence="6">MFS transporter</fullName>
    </submittedName>
</protein>
<feature type="transmembrane region" description="Helical" evidence="4">
    <location>
        <begin position="83"/>
        <end position="101"/>
    </location>
</feature>
<dbReference type="PANTHER" id="PTHR23530">
    <property type="entry name" value="TRANSPORT PROTEIN-RELATED"/>
    <property type="match status" value="1"/>
</dbReference>
<dbReference type="SUPFAM" id="SSF103473">
    <property type="entry name" value="MFS general substrate transporter"/>
    <property type="match status" value="1"/>
</dbReference>
<dbReference type="InterPro" id="IPR011701">
    <property type="entry name" value="MFS"/>
</dbReference>
<dbReference type="PANTHER" id="PTHR23530:SF1">
    <property type="entry name" value="PERMEASE, MAJOR FACILITATOR SUPERFAMILY-RELATED"/>
    <property type="match status" value="1"/>
</dbReference>
<proteinExistence type="predicted"/>
<feature type="transmembrane region" description="Helical" evidence="4">
    <location>
        <begin position="344"/>
        <end position="365"/>
    </location>
</feature>
<organism evidence="6 7">
    <name type="scientific">Vibrio tetraodonis subsp. pristinus</name>
    <dbReference type="NCBI Taxonomy" id="2695891"/>
    <lineage>
        <taxon>Bacteria</taxon>
        <taxon>Pseudomonadati</taxon>
        <taxon>Pseudomonadota</taxon>
        <taxon>Gammaproteobacteria</taxon>
        <taxon>Vibrionales</taxon>
        <taxon>Vibrionaceae</taxon>
        <taxon>Vibrio</taxon>
    </lineage>
</organism>
<feature type="transmembrane region" description="Helical" evidence="4">
    <location>
        <begin position="377"/>
        <end position="396"/>
    </location>
</feature>
<keyword evidence="2 4" id="KW-1133">Transmembrane helix</keyword>
<evidence type="ECO:0000313" key="6">
    <source>
        <dbReference type="EMBL" id="MYM60884.1"/>
    </source>
</evidence>